<dbReference type="AlphaFoldDB" id="A0A914PS87"/>
<name>A0A914PS87_9BILA</name>
<proteinExistence type="predicted"/>
<sequence length="268" mass="29226">MFNGVNDILIENSKIKITGYNIKMSKITKNVNTLYEENKNLSMIEIFSKNEVILDEHLIFPGINLLINAIKISIPEKIIIDLSGKDGEKLEDVTDEEGKLPGENGKDGKDGTAGNSSGNLCILAQDFKNMENLDIKLNGGRGSDGQNGENGVDGENGKSVNKFKVFNRKYKMKLAAKSAANFISRGAYSHFHPLEKSGNLKDGIYFYKSVSYKNGSTNSIYFYQGEKGKPGGMGGKNGLGGEGGFKGDCSIFIDGMLINEKIKVILET</sequence>
<evidence type="ECO:0000256" key="1">
    <source>
        <dbReference type="SAM" id="MobiDB-lite"/>
    </source>
</evidence>
<feature type="compositionally biased region" description="Basic and acidic residues" evidence="1">
    <location>
        <begin position="92"/>
        <end position="110"/>
    </location>
</feature>
<protein>
    <submittedName>
        <fullName evidence="3">Uncharacterized protein</fullName>
    </submittedName>
</protein>
<dbReference type="Proteomes" id="UP000887578">
    <property type="component" value="Unplaced"/>
</dbReference>
<dbReference type="WBParaSite" id="PDA_v2.g21013.t1">
    <property type="protein sequence ID" value="PDA_v2.g21013.t1"/>
    <property type="gene ID" value="PDA_v2.g21013"/>
</dbReference>
<reference evidence="3" key="1">
    <citation type="submission" date="2022-11" db="UniProtKB">
        <authorList>
            <consortium name="WormBaseParasite"/>
        </authorList>
    </citation>
    <scope>IDENTIFICATION</scope>
</reference>
<evidence type="ECO:0000313" key="3">
    <source>
        <dbReference type="WBParaSite" id="PDA_v2.g21013.t1"/>
    </source>
</evidence>
<evidence type="ECO:0000313" key="2">
    <source>
        <dbReference type="Proteomes" id="UP000887578"/>
    </source>
</evidence>
<accession>A0A914PS87</accession>
<keyword evidence="2" id="KW-1185">Reference proteome</keyword>
<organism evidence="2 3">
    <name type="scientific">Panagrolaimus davidi</name>
    <dbReference type="NCBI Taxonomy" id="227884"/>
    <lineage>
        <taxon>Eukaryota</taxon>
        <taxon>Metazoa</taxon>
        <taxon>Ecdysozoa</taxon>
        <taxon>Nematoda</taxon>
        <taxon>Chromadorea</taxon>
        <taxon>Rhabditida</taxon>
        <taxon>Tylenchina</taxon>
        <taxon>Panagrolaimomorpha</taxon>
        <taxon>Panagrolaimoidea</taxon>
        <taxon>Panagrolaimidae</taxon>
        <taxon>Panagrolaimus</taxon>
    </lineage>
</organism>
<feature type="region of interest" description="Disordered" evidence="1">
    <location>
        <begin position="92"/>
        <end position="113"/>
    </location>
</feature>